<dbReference type="InterPro" id="IPR036075">
    <property type="entry name" value="ARMT-1-like_metal-bd_sf"/>
</dbReference>
<dbReference type="Gene3D" id="1.20.930.60">
    <property type="match status" value="1"/>
</dbReference>
<proteinExistence type="inferred from homology"/>
<dbReference type="EMBL" id="APAU02000090">
    <property type="protein sequence ID" value="EUB57247.1"/>
    <property type="molecule type" value="Genomic_DNA"/>
</dbReference>
<dbReference type="Pfam" id="PF01937">
    <property type="entry name" value="ARMT1-like_dom"/>
    <property type="match status" value="1"/>
</dbReference>
<organism evidence="6 7">
    <name type="scientific">Echinococcus granulosus</name>
    <name type="common">Hydatid tapeworm</name>
    <dbReference type="NCBI Taxonomy" id="6210"/>
    <lineage>
        <taxon>Eukaryota</taxon>
        <taxon>Metazoa</taxon>
        <taxon>Spiralia</taxon>
        <taxon>Lophotrochozoa</taxon>
        <taxon>Platyhelminthes</taxon>
        <taxon>Cestoda</taxon>
        <taxon>Eucestoda</taxon>
        <taxon>Cyclophyllidea</taxon>
        <taxon>Taeniidae</taxon>
        <taxon>Echinococcus</taxon>
        <taxon>Echinococcus granulosus group</taxon>
    </lineage>
</organism>
<dbReference type="CTD" id="36343639"/>
<feature type="region of interest" description="Disordered" evidence="4">
    <location>
        <begin position="706"/>
        <end position="729"/>
    </location>
</feature>
<dbReference type="OMA" id="ASHHCSS"/>
<evidence type="ECO:0000259" key="5">
    <source>
        <dbReference type="PROSITE" id="PS50238"/>
    </source>
</evidence>
<evidence type="ECO:0000256" key="3">
    <source>
        <dbReference type="ARBA" id="ARBA00022596"/>
    </source>
</evidence>
<feature type="domain" description="Rho-GAP" evidence="5">
    <location>
        <begin position="19"/>
        <end position="213"/>
    </location>
</feature>
<dbReference type="InterPro" id="IPR002791">
    <property type="entry name" value="ARMT1-like_metal-bd"/>
</dbReference>
<comment type="similarity">
    <text evidence="2">Belongs to the FAM13 family.</text>
</comment>
<dbReference type="Gene3D" id="1.10.555.10">
    <property type="entry name" value="Rho GTPase activation protein"/>
    <property type="match status" value="1"/>
</dbReference>
<evidence type="ECO:0000256" key="1">
    <source>
        <dbReference type="ARBA" id="ARBA00001967"/>
    </source>
</evidence>
<comment type="cofactor">
    <cofactor evidence="1">
        <name>Ni(2+)</name>
        <dbReference type="ChEBI" id="CHEBI:49786"/>
    </cofactor>
</comment>
<feature type="region of interest" description="Disordered" evidence="4">
    <location>
        <begin position="757"/>
        <end position="816"/>
    </location>
</feature>
<dbReference type="PROSITE" id="PS50238">
    <property type="entry name" value="RHOGAP"/>
    <property type="match status" value="1"/>
</dbReference>
<dbReference type="OrthoDB" id="185175at2759"/>
<dbReference type="Pfam" id="PF00620">
    <property type="entry name" value="RhoGAP"/>
    <property type="match status" value="1"/>
</dbReference>
<evidence type="ECO:0000256" key="2">
    <source>
        <dbReference type="ARBA" id="ARBA00007549"/>
    </source>
</evidence>
<keyword evidence="7" id="KW-1185">Reference proteome</keyword>
<evidence type="ECO:0000313" key="6">
    <source>
        <dbReference type="EMBL" id="EUB57247.1"/>
    </source>
</evidence>
<feature type="region of interest" description="Disordered" evidence="4">
    <location>
        <begin position="255"/>
        <end position="281"/>
    </location>
</feature>
<evidence type="ECO:0000313" key="7">
    <source>
        <dbReference type="Proteomes" id="UP000019149"/>
    </source>
</evidence>
<feature type="compositionally biased region" description="Basic and acidic residues" evidence="4">
    <location>
        <begin position="270"/>
        <end position="281"/>
    </location>
</feature>
<dbReference type="SUPFAM" id="SSF48350">
    <property type="entry name" value="GTPase activation domain, GAP"/>
    <property type="match status" value="1"/>
</dbReference>
<accession>W6UGI0</accession>
<name>W6UGI0_ECHGR</name>
<feature type="region of interest" description="Disordered" evidence="4">
    <location>
        <begin position="461"/>
        <end position="491"/>
    </location>
</feature>
<dbReference type="KEGG" id="egl:EGR_07924"/>
<dbReference type="PANTHER" id="PTHR15904:SF17">
    <property type="entry name" value="RHO-GAP DOMAIN-CONTAINING PROTEIN"/>
    <property type="match status" value="1"/>
</dbReference>
<dbReference type="Gene3D" id="3.40.50.10880">
    <property type="entry name" value="Uncharacterised protein PF01937, DUF89, domain 3"/>
    <property type="match status" value="1"/>
</dbReference>
<dbReference type="STRING" id="6210.W6UGI0"/>
<feature type="compositionally biased region" description="Polar residues" evidence="4">
    <location>
        <begin position="461"/>
        <end position="470"/>
    </location>
</feature>
<feature type="compositionally biased region" description="Polar residues" evidence="4">
    <location>
        <begin position="381"/>
        <end position="395"/>
    </location>
</feature>
<dbReference type="Proteomes" id="UP000019149">
    <property type="component" value="Unassembled WGS sequence"/>
</dbReference>
<dbReference type="SMART" id="SM00324">
    <property type="entry name" value="RhoGAP"/>
    <property type="match status" value="1"/>
</dbReference>
<dbReference type="InterPro" id="IPR059029">
    <property type="entry name" value="FAM13A_dom"/>
</dbReference>
<dbReference type="PANTHER" id="PTHR15904">
    <property type="entry name" value="FAM13"/>
    <property type="match status" value="1"/>
</dbReference>
<gene>
    <name evidence="6" type="ORF">EGR_07924</name>
</gene>
<dbReference type="RefSeq" id="XP_024348443.1">
    <property type="nucleotide sequence ID" value="XM_024497173.1"/>
</dbReference>
<dbReference type="InterPro" id="IPR008936">
    <property type="entry name" value="Rho_GTPase_activation_prot"/>
</dbReference>
<protein>
    <recommendedName>
        <fullName evidence="5">Rho-GAP domain-containing protein</fullName>
    </recommendedName>
</protein>
<feature type="region of interest" description="Disordered" evidence="4">
    <location>
        <begin position="380"/>
        <end position="434"/>
    </location>
</feature>
<dbReference type="GeneID" id="36343639"/>
<dbReference type="InterPro" id="IPR000198">
    <property type="entry name" value="RhoGAP_dom"/>
</dbReference>
<keyword evidence="3" id="KW-0533">Nickel</keyword>
<sequence>MAKRRTNEFFTAMSGCFGVRLDELCARDGQGVPLIMIQLCAFLRAVGGLYTEGVFRVNGNSRVIENLRNAADSFMSTGDGDLFLAHLERHGDIHSVASLIKLFLRELPIGLVPPSHTKELLGNYNIHAEDSLVVIERVIRSLPPPNFRLLEYLCYFLRQMMQYQNQNKMNSTSIGIVFGPNVFRIPRESEGLTSQNVVNHIMSELVERSDVLFARKSPLEVPSGPLARKNHSGVGLNPNGLVDYEAVAARVPMEGHRQPSANYRPRAHRSHADRSPFLDTEPVRDAASEVELWRHGREHQMITSPSDTESQSMMLNLATDVAEQLSATLQACLRNCVRQHALLLSHRRSHHLPIHSSATAGPQRLGDLAVGPTVSPLCAVDSNTSRINGGSNSDGTYMRKPQDSPLPPQSQPQALSGSFRKEVSQERTGSASCLPIARSGDGDTDEVQHLQDVGFIVSTKRPSSWRTSDSGWRPTDEGTAAATGEQRKEERRQFRARLATYDPAPAGSSQLRTPLHLLQGSRRTECVVKAYEEIAQRLAEKRRAANRSERLIDMTLQELETEKLVIQRALLAFETTYGRPRERNDRVVMRPVYDRYRCVKRLLAGAASHHCSSPNTPARIFAPPDMLDSATGATDTAAPLATPHSLYSEHVSSLALLAEPPHASTGDPVTLAHRCPSIDTSDYPQLHNSAASSRCTSLVTSANSKAPDEWFGSLGVSTRPSGQRVRSPRRYPEVELVDEREYNTGIVMRQSKEVVRLGGRAQESEEEGEEQTVGRRTPISRSPLLSPSSSPSPPAYQHPRRRQQHRQHADAPTSAALTQAQWSIVGHEGAHSQLLSQPPRQLTLFPTTFFSHRRHSQHQIRLLVGDDPESGKPLDQAIADCVAKYATFTLSELQIELTSVKDSKKTLQKFLKEFEHDFERKHGRKVEMEDRQPLNPEYLHYKMLKARLTSLERLLEARSTKVTSRRVKRGHASCSDEYERAMPDQALPSMLNTSNSHLSSAFALVTIKDRLPVILVKTLDDLVKCKSKYGNPENDLDDIKSVISEISKLRYELMTNKPFVPLLPEPDAADIDVYNEAVLKYNKADLSWFGAPWLFVECYMYRRLMNITINWYSSSFINVQVYSGFPKLDLFHERKAMGFFKSAKSLVSMCECLEESLLSLEPERLYEDLKFYLMCSLWSNEFDLSLKADETELETHTDASQLRLDVRIKTATQMVVDDLDAITSRWPPHLAAASVDHRRTVVLVMDNTAPEMFADLVLGEFLLGAGLAERIVFMPKIMPWFVSDATQFDFDWLLKEALPACGVSRKLAVWAGRWSQRFHEGSFAVELHAFWTLPFGYNELQTRSPDLYCRLTTDCNVVIFKGDLNYRKLLEDRLWAPDSQEDKTTAFRRCFPNSLPPDDGGGRGSQPLLVALRVAKSDVAVGLTSPRLQAVRALDPQWWVKGLFGFAQLLH</sequence>
<evidence type="ECO:0000256" key="4">
    <source>
        <dbReference type="SAM" id="MobiDB-lite"/>
    </source>
</evidence>
<reference evidence="6 7" key="1">
    <citation type="journal article" date="2013" name="Nat. Genet.">
        <title>The genome of the hydatid tapeworm Echinococcus granulosus.</title>
        <authorList>
            <person name="Zheng H."/>
            <person name="Zhang W."/>
            <person name="Zhang L."/>
            <person name="Zhang Z."/>
            <person name="Li J."/>
            <person name="Lu G."/>
            <person name="Zhu Y."/>
            <person name="Wang Y."/>
            <person name="Huang Y."/>
            <person name="Liu J."/>
            <person name="Kang H."/>
            <person name="Chen J."/>
            <person name="Wang L."/>
            <person name="Chen A."/>
            <person name="Yu S."/>
            <person name="Gao Z."/>
            <person name="Jin L."/>
            <person name="Gu W."/>
            <person name="Wang Z."/>
            <person name="Zhao L."/>
            <person name="Shi B."/>
            <person name="Wen H."/>
            <person name="Lin R."/>
            <person name="Jones M.K."/>
            <person name="Brejova B."/>
            <person name="Vinar T."/>
            <person name="Zhao G."/>
            <person name="McManus D.P."/>
            <person name="Chen Z."/>
            <person name="Zhou Y."/>
            <person name="Wang S."/>
        </authorList>
    </citation>
    <scope>NUCLEOTIDE SEQUENCE [LARGE SCALE GENOMIC DNA]</scope>
</reference>
<comment type="caution">
    <text evidence="6">The sequence shown here is derived from an EMBL/GenBank/DDBJ whole genome shotgun (WGS) entry which is preliminary data.</text>
</comment>
<dbReference type="GO" id="GO:0007165">
    <property type="term" value="P:signal transduction"/>
    <property type="evidence" value="ECO:0007669"/>
    <property type="project" value="InterPro"/>
</dbReference>
<dbReference type="InterPro" id="IPR039102">
    <property type="entry name" value="FAM13"/>
</dbReference>
<dbReference type="SUPFAM" id="SSF111321">
    <property type="entry name" value="AF1104-like"/>
    <property type="match status" value="1"/>
</dbReference>
<dbReference type="Pfam" id="PF26116">
    <property type="entry name" value="FAM13A"/>
    <property type="match status" value="1"/>
</dbReference>